<evidence type="ECO:0000256" key="2">
    <source>
        <dbReference type="ARBA" id="ARBA00022670"/>
    </source>
</evidence>
<dbReference type="GO" id="GO:0004252">
    <property type="term" value="F:serine-type endopeptidase activity"/>
    <property type="evidence" value="ECO:0007669"/>
    <property type="project" value="InterPro"/>
</dbReference>
<dbReference type="InterPro" id="IPR034074">
    <property type="entry name" value="Y4bN_pept_dom"/>
</dbReference>
<comment type="similarity">
    <text evidence="1">Belongs to the peptidase S8 family.</text>
</comment>
<dbReference type="InterPro" id="IPR000209">
    <property type="entry name" value="Peptidase_S8/S53_dom"/>
</dbReference>
<sequence>MSNKRRPILYKGELYSKSVTKRSSGGGKPLPATFDEAKEKIIGDIDAATGILRQMPNNSKLPNEVVLCMRMHPDFSAKSYYPDSIFDGTTERFGLQEIGSRVWRAADYAEKGGNDPLSQGKLFFVRGTENSLVRFKAQLNKPELSLTKSFTEDVRKLVSVDLLSENEQIVGIPDDWESGRLEAVLHPFDIDQEAALNQFFNLVSIAGVDLDQVRYKQYEEGITFISLIGNRDVLSILAGYNPLRTLHPLNIRDFSKINRGSIQTGAPRPPEFTIKPTVTVGVIDGGYTAGNPALDPYVEYEEWVTGAPADAYCDHGTQVTSAVLYGALNRFRNSDQLPEPSVSVKNFRVLSVDTSDPDLYEVIDAIEGIVPANNHIKVYNLSLGPNGQILDDHICRFTFACDMLIQKHDILFCTAVGNDGDIDGYNRIQAPSDMVNGLAIGAYSKVDSNIFRAPYSCIGPGREGNKLKPDLSAFGGCSQTPIHLMNHVGGSRIMNAGTSFSSPIASATTGQLVGYSDDAINILIARALVIHGVSETGTGHNYEIGHGVLPDDIQQFATCPDKSYTLIYNGEIEPGKFIELPIPWSEDITTGNINFRWTAAVLTNVDPQSPDDYSTSSIVTSFYPNTSKYIFKRAGKTTQVDIAAEPNRVAQLEADGWVREAQFPVSESGQTPYQAENELRADYKWDSLESRRKNKRADNIRNPMFHLHALERGRRYNSAKIKYALVLTVISPKSSVDLYSKIRAKYSALVPVNLEIVARASASASV</sequence>
<dbReference type="Proteomes" id="UP000429232">
    <property type="component" value="Chromosome"/>
</dbReference>
<dbReference type="RefSeq" id="WP_157526485.1">
    <property type="nucleotide sequence ID" value="NZ_CP066775.1"/>
</dbReference>
<dbReference type="InterPro" id="IPR036852">
    <property type="entry name" value="Peptidase_S8/S53_dom_sf"/>
</dbReference>
<dbReference type="EMBL" id="CP066775">
    <property type="protein sequence ID" value="QQL50600.1"/>
    <property type="molecule type" value="Genomic_DNA"/>
</dbReference>
<dbReference type="PANTHER" id="PTHR43806:SF11">
    <property type="entry name" value="CEREVISIN-RELATED"/>
    <property type="match status" value="1"/>
</dbReference>
<reference evidence="6 7" key="1">
    <citation type="submission" date="2020-12" db="EMBL/GenBank/DDBJ databases">
        <title>HMF7856_wgs.fasta genome submission.</title>
        <authorList>
            <person name="Kang H."/>
            <person name="Kim H."/>
            <person name="Joh K."/>
        </authorList>
    </citation>
    <scope>NUCLEOTIDE SEQUENCE [LARGE SCALE GENOMIC DNA]</scope>
    <source>
        <strain evidence="6 7">HMF7856</strain>
    </source>
</reference>
<dbReference type="SUPFAM" id="SSF52743">
    <property type="entry name" value="Subtilisin-like"/>
    <property type="match status" value="1"/>
</dbReference>
<evidence type="ECO:0000313" key="7">
    <source>
        <dbReference type="Proteomes" id="UP000429232"/>
    </source>
</evidence>
<keyword evidence="7" id="KW-1185">Reference proteome</keyword>
<keyword evidence="3" id="KW-0378">Hydrolase</keyword>
<evidence type="ECO:0000256" key="1">
    <source>
        <dbReference type="ARBA" id="ARBA00011073"/>
    </source>
</evidence>
<keyword evidence="4" id="KW-0720">Serine protease</keyword>
<dbReference type="GO" id="GO:0006508">
    <property type="term" value="P:proteolysis"/>
    <property type="evidence" value="ECO:0007669"/>
    <property type="project" value="UniProtKB-KW"/>
</dbReference>
<protein>
    <submittedName>
        <fullName evidence="6">S8 family peptidase</fullName>
    </submittedName>
</protein>
<feature type="domain" description="Peptidase S8/S53" evidence="5">
    <location>
        <begin position="277"/>
        <end position="547"/>
    </location>
</feature>
<evidence type="ECO:0000256" key="4">
    <source>
        <dbReference type="ARBA" id="ARBA00022825"/>
    </source>
</evidence>
<name>A0A6I4I1Q2_9SPHI</name>
<dbReference type="PANTHER" id="PTHR43806">
    <property type="entry name" value="PEPTIDASE S8"/>
    <property type="match status" value="1"/>
</dbReference>
<keyword evidence="2" id="KW-0645">Protease</keyword>
<dbReference type="AlphaFoldDB" id="A0A6I4I1Q2"/>
<accession>A0A6I4I1Q2</accession>
<gene>
    <name evidence="6" type="ORF">GO620_003850</name>
</gene>
<evidence type="ECO:0000256" key="3">
    <source>
        <dbReference type="ARBA" id="ARBA00022801"/>
    </source>
</evidence>
<dbReference type="KEGG" id="mgik:GO620_003850"/>
<dbReference type="Pfam" id="PF00082">
    <property type="entry name" value="Peptidase_S8"/>
    <property type="match status" value="1"/>
</dbReference>
<organism evidence="6 7">
    <name type="scientific">Mucilaginibacter ginkgonis</name>
    <dbReference type="NCBI Taxonomy" id="2682091"/>
    <lineage>
        <taxon>Bacteria</taxon>
        <taxon>Pseudomonadati</taxon>
        <taxon>Bacteroidota</taxon>
        <taxon>Sphingobacteriia</taxon>
        <taxon>Sphingobacteriales</taxon>
        <taxon>Sphingobacteriaceae</taxon>
        <taxon>Mucilaginibacter</taxon>
    </lineage>
</organism>
<evidence type="ECO:0000259" key="5">
    <source>
        <dbReference type="Pfam" id="PF00082"/>
    </source>
</evidence>
<dbReference type="CDD" id="cd04847">
    <property type="entry name" value="Peptidases_S8_Subtilisin_like_2"/>
    <property type="match status" value="1"/>
</dbReference>
<evidence type="ECO:0000313" key="6">
    <source>
        <dbReference type="EMBL" id="QQL50600.1"/>
    </source>
</evidence>
<dbReference type="Gene3D" id="3.40.50.200">
    <property type="entry name" value="Peptidase S8/S53 domain"/>
    <property type="match status" value="1"/>
</dbReference>
<proteinExistence type="inferred from homology"/>
<dbReference type="InterPro" id="IPR050131">
    <property type="entry name" value="Peptidase_S8_subtilisin-like"/>
</dbReference>